<protein>
    <recommendedName>
        <fullName evidence="4">Secreted protein</fullName>
    </recommendedName>
</protein>
<dbReference type="AlphaFoldDB" id="A0A9K3I4L5"/>
<comment type="caution">
    <text evidence="2">The sequence shown here is derived from an EMBL/GenBank/DDBJ whole genome shotgun (WGS) entry which is preliminary data.</text>
</comment>
<evidence type="ECO:0008006" key="4">
    <source>
        <dbReference type="Google" id="ProtNLM"/>
    </source>
</evidence>
<gene>
    <name evidence="2" type="ORF">HanXRQr2_Chr09g0375711</name>
</gene>
<name>A0A9K3I4L5_HELAN</name>
<proteinExistence type="predicted"/>
<keyword evidence="3" id="KW-1185">Reference proteome</keyword>
<reference evidence="2" key="2">
    <citation type="submission" date="2020-06" db="EMBL/GenBank/DDBJ databases">
        <title>Helianthus annuus Genome sequencing and assembly Release 2.</title>
        <authorList>
            <person name="Gouzy J."/>
            <person name="Langlade N."/>
            <person name="Munos S."/>
        </authorList>
    </citation>
    <scope>NUCLEOTIDE SEQUENCE</scope>
    <source>
        <tissue evidence="2">Leaves</tissue>
    </source>
</reference>
<reference evidence="2" key="1">
    <citation type="journal article" date="2017" name="Nature">
        <title>The sunflower genome provides insights into oil metabolism, flowering and Asterid evolution.</title>
        <authorList>
            <person name="Badouin H."/>
            <person name="Gouzy J."/>
            <person name="Grassa C.J."/>
            <person name="Murat F."/>
            <person name="Staton S.E."/>
            <person name="Cottret L."/>
            <person name="Lelandais-Briere C."/>
            <person name="Owens G.L."/>
            <person name="Carrere S."/>
            <person name="Mayjonade B."/>
            <person name="Legrand L."/>
            <person name="Gill N."/>
            <person name="Kane N.C."/>
            <person name="Bowers J.E."/>
            <person name="Hubner S."/>
            <person name="Bellec A."/>
            <person name="Berard A."/>
            <person name="Berges H."/>
            <person name="Blanchet N."/>
            <person name="Boniface M.C."/>
            <person name="Brunel D."/>
            <person name="Catrice O."/>
            <person name="Chaidir N."/>
            <person name="Claudel C."/>
            <person name="Donnadieu C."/>
            <person name="Faraut T."/>
            <person name="Fievet G."/>
            <person name="Helmstetter N."/>
            <person name="King M."/>
            <person name="Knapp S.J."/>
            <person name="Lai Z."/>
            <person name="Le Paslier M.C."/>
            <person name="Lippi Y."/>
            <person name="Lorenzon L."/>
            <person name="Mandel J.R."/>
            <person name="Marage G."/>
            <person name="Marchand G."/>
            <person name="Marquand E."/>
            <person name="Bret-Mestries E."/>
            <person name="Morien E."/>
            <person name="Nambeesan S."/>
            <person name="Nguyen T."/>
            <person name="Pegot-Espagnet P."/>
            <person name="Pouilly N."/>
            <person name="Raftis F."/>
            <person name="Sallet E."/>
            <person name="Schiex T."/>
            <person name="Thomas J."/>
            <person name="Vandecasteele C."/>
            <person name="Vares D."/>
            <person name="Vear F."/>
            <person name="Vautrin S."/>
            <person name="Crespi M."/>
            <person name="Mangin B."/>
            <person name="Burke J.M."/>
            <person name="Salse J."/>
            <person name="Munos S."/>
            <person name="Vincourt P."/>
            <person name="Rieseberg L.H."/>
            <person name="Langlade N.B."/>
        </authorList>
    </citation>
    <scope>NUCLEOTIDE SEQUENCE</scope>
    <source>
        <tissue evidence="2">Leaves</tissue>
    </source>
</reference>
<dbReference type="EMBL" id="MNCJ02000324">
    <property type="protein sequence ID" value="KAF5789820.1"/>
    <property type="molecule type" value="Genomic_DNA"/>
</dbReference>
<accession>A0A9K3I4L5</accession>
<organism evidence="2 3">
    <name type="scientific">Helianthus annuus</name>
    <name type="common">Common sunflower</name>
    <dbReference type="NCBI Taxonomy" id="4232"/>
    <lineage>
        <taxon>Eukaryota</taxon>
        <taxon>Viridiplantae</taxon>
        <taxon>Streptophyta</taxon>
        <taxon>Embryophyta</taxon>
        <taxon>Tracheophyta</taxon>
        <taxon>Spermatophyta</taxon>
        <taxon>Magnoliopsida</taxon>
        <taxon>eudicotyledons</taxon>
        <taxon>Gunneridae</taxon>
        <taxon>Pentapetalae</taxon>
        <taxon>asterids</taxon>
        <taxon>campanulids</taxon>
        <taxon>Asterales</taxon>
        <taxon>Asteraceae</taxon>
        <taxon>Asteroideae</taxon>
        <taxon>Heliantheae alliance</taxon>
        <taxon>Heliantheae</taxon>
        <taxon>Helianthus</taxon>
    </lineage>
</organism>
<evidence type="ECO:0000313" key="3">
    <source>
        <dbReference type="Proteomes" id="UP000215914"/>
    </source>
</evidence>
<feature type="signal peptide" evidence="1">
    <location>
        <begin position="1"/>
        <end position="36"/>
    </location>
</feature>
<feature type="chain" id="PRO_5039944397" description="Secreted protein" evidence="1">
    <location>
        <begin position="37"/>
        <end position="83"/>
    </location>
</feature>
<evidence type="ECO:0000256" key="1">
    <source>
        <dbReference type="SAM" id="SignalP"/>
    </source>
</evidence>
<evidence type="ECO:0000313" key="2">
    <source>
        <dbReference type="EMBL" id="KAF5789820.1"/>
    </source>
</evidence>
<dbReference type="Proteomes" id="UP000215914">
    <property type="component" value="Unassembled WGS sequence"/>
</dbReference>
<keyword evidence="1" id="KW-0732">Signal</keyword>
<sequence length="83" mass="9472">MATRTHLISKSLLWPFILWPLAHICIWLNNPPLVCAHGSDASKAFSLIHVNYWIFKSPTPLIWILRVRPPLIFHSNSATGCLQ</sequence>
<dbReference type="Gramene" id="mRNA:HanXRQr2_Chr09g0375711">
    <property type="protein sequence ID" value="mRNA:HanXRQr2_Chr09g0375711"/>
    <property type="gene ID" value="HanXRQr2_Chr09g0375711"/>
</dbReference>